<feature type="chain" id="PRO_5045656980" description="SLH domain-containing protein" evidence="2">
    <location>
        <begin position="25"/>
        <end position="583"/>
    </location>
</feature>
<dbReference type="RefSeq" id="WP_166277247.1">
    <property type="nucleotide sequence ID" value="NZ_JAAFGS010000007.1"/>
</dbReference>
<reference evidence="4 5" key="1">
    <citation type="submission" date="2020-01" db="EMBL/GenBank/DDBJ databases">
        <title>Polyphasic characterisation and genomic insights into a novel alkali tolerant bacterium VR-M41.</title>
        <authorList>
            <person name="Vemuluri V.R."/>
        </authorList>
    </citation>
    <scope>NUCLEOTIDE SEQUENCE [LARGE SCALE GENOMIC DNA]</scope>
    <source>
        <strain evidence="4 5">VR-M41</strain>
    </source>
</reference>
<keyword evidence="5" id="KW-1185">Reference proteome</keyword>
<dbReference type="Pfam" id="PF00395">
    <property type="entry name" value="SLH"/>
    <property type="match status" value="3"/>
</dbReference>
<sequence length="583" mass="60934">MKKSILASILTLPLLAGFAAPSQAAVEFRDIQNSYAKDAINQLVEAGILNGVGSGQFNPTGKITRQDFAIILAKALNLDTNSAPLTPTFSDVPASHYSYKFVEAAVAAELIKGTGGGEFGFGQGLSRQDMAVLFTRALGVDPAGKGENLKFADADAISKYARDAVGYAVEAQLMSSMPGNQFAPTGLAERQQVALVTQRFLKTAELGKTAGEQQKPEVPAPQPPKPEAPATQQPAPVLPAPSAPVTQQPVPVSPAPAPSAPVTIPDAPVVIIPVTPIADTEAPTLTLISPGPFTVGNSVVVRSSETGTVYLVPSASEIPDRSALDTLVLEGVAAKAPVVSANEDSELSTANLAPGAYKAYAVDNSGNVSAAVTGIELRQAVTGPSFSFFTPGMLGAFFPEELDPESVPSSADFKFTRVDEGSGSSLSIHHMAVHGTSISFWMMGSPVMGGTYEVVYAPKEGSAPIKTLSGKTYDSFTVQFKYDNHIPTVYEVPQEQILELGKGATSLSLSSAFMDWDEEQLTYTVLSDAPGVVEAYIDDQLYLNPAAVGAANITVKAKDGHGGEASFTFKVTVVQPDTDLIIP</sequence>
<dbReference type="PANTHER" id="PTHR43308:SF5">
    <property type="entry name" value="S-LAYER PROTEIN _ PEPTIDOGLYCAN ENDO-BETA-N-ACETYLGLUCOSAMINIDASE"/>
    <property type="match status" value="1"/>
</dbReference>
<proteinExistence type="predicted"/>
<keyword evidence="2" id="KW-0732">Signal</keyword>
<evidence type="ECO:0000259" key="3">
    <source>
        <dbReference type="PROSITE" id="PS51272"/>
    </source>
</evidence>
<name>A0ABX0FB95_9BACL</name>
<accession>A0ABX0FB95</accession>
<dbReference type="Proteomes" id="UP000800303">
    <property type="component" value="Unassembled WGS sequence"/>
</dbReference>
<evidence type="ECO:0000256" key="2">
    <source>
        <dbReference type="SAM" id="SignalP"/>
    </source>
</evidence>
<protein>
    <recommendedName>
        <fullName evidence="3">SLH domain-containing protein</fullName>
    </recommendedName>
</protein>
<organism evidence="4 5">
    <name type="scientific">Saccharibacillus alkalitolerans</name>
    <dbReference type="NCBI Taxonomy" id="2705290"/>
    <lineage>
        <taxon>Bacteria</taxon>
        <taxon>Bacillati</taxon>
        <taxon>Bacillota</taxon>
        <taxon>Bacilli</taxon>
        <taxon>Bacillales</taxon>
        <taxon>Paenibacillaceae</taxon>
        <taxon>Saccharibacillus</taxon>
    </lineage>
</organism>
<feature type="compositionally biased region" description="Pro residues" evidence="1">
    <location>
        <begin position="218"/>
        <end position="227"/>
    </location>
</feature>
<dbReference type="Gene3D" id="2.60.40.10">
    <property type="entry name" value="Immunoglobulins"/>
    <property type="match status" value="1"/>
</dbReference>
<dbReference type="InterPro" id="IPR013783">
    <property type="entry name" value="Ig-like_fold"/>
</dbReference>
<dbReference type="PROSITE" id="PS51272">
    <property type="entry name" value="SLH"/>
    <property type="match status" value="2"/>
</dbReference>
<feature type="domain" description="SLH" evidence="3">
    <location>
        <begin position="23"/>
        <end position="86"/>
    </location>
</feature>
<gene>
    <name evidence="4" type="ORF">GYN08_18215</name>
</gene>
<dbReference type="EMBL" id="JAAFGS010000007">
    <property type="protein sequence ID" value="NGZ77229.1"/>
    <property type="molecule type" value="Genomic_DNA"/>
</dbReference>
<feature type="region of interest" description="Disordered" evidence="1">
    <location>
        <begin position="207"/>
        <end position="259"/>
    </location>
</feature>
<evidence type="ECO:0000313" key="5">
    <source>
        <dbReference type="Proteomes" id="UP000800303"/>
    </source>
</evidence>
<comment type="caution">
    <text evidence="4">The sequence shown here is derived from an EMBL/GenBank/DDBJ whole genome shotgun (WGS) entry which is preliminary data.</text>
</comment>
<evidence type="ECO:0000313" key="4">
    <source>
        <dbReference type="EMBL" id="NGZ77229.1"/>
    </source>
</evidence>
<dbReference type="PANTHER" id="PTHR43308">
    <property type="entry name" value="OUTER MEMBRANE PROTEIN ALPHA-RELATED"/>
    <property type="match status" value="1"/>
</dbReference>
<feature type="signal peptide" evidence="2">
    <location>
        <begin position="1"/>
        <end position="24"/>
    </location>
</feature>
<dbReference type="InterPro" id="IPR051465">
    <property type="entry name" value="Cell_Envelope_Struct_Comp"/>
</dbReference>
<feature type="domain" description="SLH" evidence="3">
    <location>
        <begin position="87"/>
        <end position="148"/>
    </location>
</feature>
<evidence type="ECO:0000256" key="1">
    <source>
        <dbReference type="SAM" id="MobiDB-lite"/>
    </source>
</evidence>
<dbReference type="InterPro" id="IPR001119">
    <property type="entry name" value="SLH_dom"/>
</dbReference>